<dbReference type="EMBL" id="CP058910">
    <property type="protein sequence ID" value="QLH78567.1"/>
    <property type="molecule type" value="Genomic_DNA"/>
</dbReference>
<dbReference type="AlphaFoldDB" id="A0A7D5SRG2"/>
<feature type="transmembrane region" description="Helical" evidence="1">
    <location>
        <begin position="176"/>
        <end position="197"/>
    </location>
</feature>
<organism evidence="2 3">
    <name type="scientific">Halosimplex rubrum</name>
    <dbReference type="NCBI Taxonomy" id="869889"/>
    <lineage>
        <taxon>Archaea</taxon>
        <taxon>Methanobacteriati</taxon>
        <taxon>Methanobacteriota</taxon>
        <taxon>Stenosarchaea group</taxon>
        <taxon>Halobacteria</taxon>
        <taxon>Halobacteriales</taxon>
        <taxon>Haloarculaceae</taxon>
        <taxon>Halosimplex</taxon>
    </lineage>
</organism>
<feature type="transmembrane region" description="Helical" evidence="1">
    <location>
        <begin position="30"/>
        <end position="48"/>
    </location>
</feature>
<evidence type="ECO:0000313" key="2">
    <source>
        <dbReference type="EMBL" id="QLH78567.1"/>
    </source>
</evidence>
<protein>
    <submittedName>
        <fullName evidence="2">CDP-alcohol phosphatidyltransferase family protein</fullName>
    </submittedName>
</protein>
<dbReference type="GO" id="GO:0016780">
    <property type="term" value="F:phosphotransferase activity, for other substituted phosphate groups"/>
    <property type="evidence" value="ECO:0007669"/>
    <property type="project" value="InterPro"/>
</dbReference>
<evidence type="ECO:0000256" key="1">
    <source>
        <dbReference type="SAM" id="Phobius"/>
    </source>
</evidence>
<feature type="transmembrane region" description="Helical" evidence="1">
    <location>
        <begin position="55"/>
        <end position="72"/>
    </location>
</feature>
<keyword evidence="1" id="KW-1133">Transmembrane helix</keyword>
<name>A0A7D5SRG2_9EURY</name>
<dbReference type="OrthoDB" id="9904at2157"/>
<keyword evidence="3" id="KW-1185">Reference proteome</keyword>
<dbReference type="RefSeq" id="WP_179908447.1">
    <property type="nucleotide sequence ID" value="NZ_CP058910.1"/>
</dbReference>
<dbReference type="GeneID" id="56079252"/>
<dbReference type="GO" id="GO:0008654">
    <property type="term" value="P:phospholipid biosynthetic process"/>
    <property type="evidence" value="ECO:0007669"/>
    <property type="project" value="InterPro"/>
</dbReference>
<sequence>MTLDQFRPAVRGAVAPSVALAKRVGLTPNGVSVIALALALVGAAAFAVAPRRDPLLYLGGALAVALNGWLDLVDGELAHETGTGSDAGDLLDHVLDRYADIAMIAGLAAGLEAYALGLAAVTGVLMTSYLGTQAQAVGLDRVYGGLVGRADRLALVVAVGAAAAFLTEPFSGLTVVGWLLVFFAVVGHVTALQRFYYAMKAL</sequence>
<reference evidence="2 3" key="1">
    <citation type="submission" date="2020-07" db="EMBL/GenBank/DDBJ databases">
        <title>Halosimplex pelagicum sp. nov. and Halosimplex rubrum sp. nov., isolated from salted brown alga Laminaria, and emended description of the genus Halosimplex.</title>
        <authorList>
            <person name="Cui H."/>
        </authorList>
    </citation>
    <scope>NUCLEOTIDE SEQUENCE [LARGE SCALE GENOMIC DNA]</scope>
    <source>
        <strain evidence="2 3">R27</strain>
    </source>
</reference>
<gene>
    <name evidence="2" type="ORF">HZS55_15275</name>
</gene>
<dbReference type="KEGG" id="hrr:HZS55_15275"/>
<keyword evidence="1" id="KW-0472">Membrane</keyword>
<dbReference type="Proteomes" id="UP000509667">
    <property type="component" value="Chromosome"/>
</dbReference>
<keyword evidence="1" id="KW-0812">Transmembrane</keyword>
<feature type="transmembrane region" description="Helical" evidence="1">
    <location>
        <begin position="153"/>
        <end position="170"/>
    </location>
</feature>
<accession>A0A7D5SRG2</accession>
<proteinExistence type="predicted"/>
<keyword evidence="2" id="KW-0808">Transferase</keyword>
<dbReference type="Gene3D" id="1.20.120.1760">
    <property type="match status" value="1"/>
</dbReference>
<dbReference type="InterPro" id="IPR000462">
    <property type="entry name" value="CDP-OH_P_trans"/>
</dbReference>
<dbReference type="InterPro" id="IPR043130">
    <property type="entry name" value="CDP-OH_PTrfase_TM_dom"/>
</dbReference>
<dbReference type="Pfam" id="PF01066">
    <property type="entry name" value="CDP-OH_P_transf"/>
    <property type="match status" value="1"/>
</dbReference>
<evidence type="ECO:0000313" key="3">
    <source>
        <dbReference type="Proteomes" id="UP000509667"/>
    </source>
</evidence>
<dbReference type="GO" id="GO:0016020">
    <property type="term" value="C:membrane"/>
    <property type="evidence" value="ECO:0007669"/>
    <property type="project" value="InterPro"/>
</dbReference>